<feature type="compositionally biased region" description="Basic and acidic residues" evidence="1">
    <location>
        <begin position="144"/>
        <end position="156"/>
    </location>
</feature>
<accession>K3WI96</accession>
<keyword evidence="4" id="KW-1185">Reference proteome</keyword>
<reference evidence="3" key="3">
    <citation type="submission" date="2015-02" db="UniProtKB">
        <authorList>
            <consortium name="EnsemblProtists"/>
        </authorList>
    </citation>
    <scope>IDENTIFICATION</scope>
    <source>
        <strain evidence="3">DAOM BR144</strain>
    </source>
</reference>
<keyword evidence="2" id="KW-1133">Transmembrane helix</keyword>
<organism evidence="3 4">
    <name type="scientific">Globisporangium ultimum (strain ATCC 200006 / CBS 805.95 / DAOM BR144)</name>
    <name type="common">Pythium ultimum</name>
    <dbReference type="NCBI Taxonomy" id="431595"/>
    <lineage>
        <taxon>Eukaryota</taxon>
        <taxon>Sar</taxon>
        <taxon>Stramenopiles</taxon>
        <taxon>Oomycota</taxon>
        <taxon>Peronosporomycetes</taxon>
        <taxon>Pythiales</taxon>
        <taxon>Pythiaceae</taxon>
        <taxon>Globisporangium</taxon>
    </lineage>
</organism>
<feature type="compositionally biased region" description="Low complexity" evidence="1">
    <location>
        <begin position="186"/>
        <end position="195"/>
    </location>
</feature>
<evidence type="ECO:0000313" key="3">
    <source>
        <dbReference type="EnsemblProtists" id="PYU1_T004688"/>
    </source>
</evidence>
<protein>
    <submittedName>
        <fullName evidence="3">Uncharacterized protein</fullName>
    </submittedName>
</protein>
<name>K3WI96_GLOUD</name>
<dbReference type="InParanoid" id="K3WI96"/>
<dbReference type="eggNOG" id="ENOG502S5FV">
    <property type="taxonomic scope" value="Eukaryota"/>
</dbReference>
<dbReference type="EnsemblProtists" id="PYU1_T004688">
    <property type="protein sequence ID" value="PYU1_T004688"/>
    <property type="gene ID" value="PYU1_G004677"/>
</dbReference>
<dbReference type="HOGENOM" id="CLU_078668_0_0_1"/>
<feature type="compositionally biased region" description="Basic and acidic residues" evidence="1">
    <location>
        <begin position="127"/>
        <end position="137"/>
    </location>
</feature>
<feature type="compositionally biased region" description="Polar residues" evidence="1">
    <location>
        <begin position="169"/>
        <end position="180"/>
    </location>
</feature>
<keyword evidence="2" id="KW-0472">Membrane</keyword>
<feature type="transmembrane region" description="Helical" evidence="2">
    <location>
        <begin position="293"/>
        <end position="314"/>
    </location>
</feature>
<evidence type="ECO:0000256" key="2">
    <source>
        <dbReference type="SAM" id="Phobius"/>
    </source>
</evidence>
<dbReference type="AlphaFoldDB" id="K3WI96"/>
<feature type="region of interest" description="Disordered" evidence="1">
    <location>
        <begin position="110"/>
        <end position="195"/>
    </location>
</feature>
<dbReference type="VEuPathDB" id="FungiDB:PYU1_G004677"/>
<sequence>MGESRPLLLAADVAITIHDDSDDSDEMTMPAAQYPPRGRRGSGGGGHYVYTSLRTAAVSPKQAQMTHMVYYQQQQQQQQLASMYRKYVTYPVEDPVGQKRGRSQVAAMYGSMSLQPNDDGDDECEDQERSQRKDKTTLRSLLCKLDDPARRTKKDVTMSPEKITGLYHKTTSPPGSNQSETESDSDGSCGSNSTSSLQSILRIRDGVYACRKVKKHVSVEFALDIDEEENKRQEKALLKKTSSLSCASSCMPRRLTLEEKAALYRVRPDLQLTPMPLILRELEEIRRRRQRKLMFSILGGTLIMLMVIVFYYMLTEAQ</sequence>
<dbReference type="Proteomes" id="UP000019132">
    <property type="component" value="Unassembled WGS sequence"/>
</dbReference>
<reference evidence="4" key="1">
    <citation type="journal article" date="2010" name="Genome Biol.">
        <title>Genome sequence of the necrotrophic plant pathogen Pythium ultimum reveals original pathogenicity mechanisms and effector repertoire.</title>
        <authorList>
            <person name="Levesque C.A."/>
            <person name="Brouwer H."/>
            <person name="Cano L."/>
            <person name="Hamilton J.P."/>
            <person name="Holt C."/>
            <person name="Huitema E."/>
            <person name="Raffaele S."/>
            <person name="Robideau G.P."/>
            <person name="Thines M."/>
            <person name="Win J."/>
            <person name="Zerillo M.M."/>
            <person name="Beakes G.W."/>
            <person name="Boore J.L."/>
            <person name="Busam D."/>
            <person name="Dumas B."/>
            <person name="Ferriera S."/>
            <person name="Fuerstenberg S.I."/>
            <person name="Gachon C.M."/>
            <person name="Gaulin E."/>
            <person name="Govers F."/>
            <person name="Grenville-Briggs L."/>
            <person name="Horner N."/>
            <person name="Hostetler J."/>
            <person name="Jiang R.H."/>
            <person name="Johnson J."/>
            <person name="Krajaejun T."/>
            <person name="Lin H."/>
            <person name="Meijer H.J."/>
            <person name="Moore B."/>
            <person name="Morris P."/>
            <person name="Phuntmart V."/>
            <person name="Puiu D."/>
            <person name="Shetty J."/>
            <person name="Stajich J.E."/>
            <person name="Tripathy S."/>
            <person name="Wawra S."/>
            <person name="van West P."/>
            <person name="Whitty B.R."/>
            <person name="Coutinho P.M."/>
            <person name="Henrissat B."/>
            <person name="Martin F."/>
            <person name="Thomas P.D."/>
            <person name="Tyler B.M."/>
            <person name="De Vries R.P."/>
            <person name="Kamoun S."/>
            <person name="Yandell M."/>
            <person name="Tisserat N."/>
            <person name="Buell C.R."/>
        </authorList>
    </citation>
    <scope>NUCLEOTIDE SEQUENCE</scope>
    <source>
        <strain evidence="4">DAOM:BR144</strain>
    </source>
</reference>
<feature type="region of interest" description="Disordered" evidence="1">
    <location>
        <begin position="20"/>
        <end position="45"/>
    </location>
</feature>
<proteinExistence type="predicted"/>
<evidence type="ECO:0000256" key="1">
    <source>
        <dbReference type="SAM" id="MobiDB-lite"/>
    </source>
</evidence>
<evidence type="ECO:0000313" key="4">
    <source>
        <dbReference type="Proteomes" id="UP000019132"/>
    </source>
</evidence>
<dbReference type="EMBL" id="GL376631">
    <property type="status" value="NOT_ANNOTATED_CDS"/>
    <property type="molecule type" value="Genomic_DNA"/>
</dbReference>
<keyword evidence="2" id="KW-0812">Transmembrane</keyword>
<reference evidence="4" key="2">
    <citation type="submission" date="2010-04" db="EMBL/GenBank/DDBJ databases">
        <authorList>
            <person name="Buell R."/>
            <person name="Hamilton J."/>
            <person name="Hostetler J."/>
        </authorList>
    </citation>
    <scope>NUCLEOTIDE SEQUENCE [LARGE SCALE GENOMIC DNA]</scope>
    <source>
        <strain evidence="4">DAOM:BR144</strain>
    </source>
</reference>